<reference evidence="2" key="1">
    <citation type="submission" date="2021-12" db="EMBL/GenBank/DDBJ databases">
        <authorList>
            <person name="King R."/>
        </authorList>
    </citation>
    <scope>NUCLEOTIDE SEQUENCE</scope>
</reference>
<dbReference type="KEGG" id="btab:109044637"/>
<accession>A0A9P0F8Z9</accession>
<keyword evidence="3" id="KW-1185">Reference proteome</keyword>
<dbReference type="Pfam" id="PF06477">
    <property type="entry name" value="DUF1091"/>
    <property type="match status" value="1"/>
</dbReference>
<feature type="chain" id="PRO_5040476797" evidence="1">
    <location>
        <begin position="28"/>
        <end position="197"/>
    </location>
</feature>
<proteinExistence type="predicted"/>
<dbReference type="Proteomes" id="UP001152759">
    <property type="component" value="Chromosome 8"/>
</dbReference>
<dbReference type="AlphaFoldDB" id="A0A9P0F8Z9"/>
<organism evidence="2 3">
    <name type="scientific">Bemisia tabaci</name>
    <name type="common">Sweetpotato whitefly</name>
    <name type="synonym">Aleurodes tabaci</name>
    <dbReference type="NCBI Taxonomy" id="7038"/>
    <lineage>
        <taxon>Eukaryota</taxon>
        <taxon>Metazoa</taxon>
        <taxon>Ecdysozoa</taxon>
        <taxon>Arthropoda</taxon>
        <taxon>Hexapoda</taxon>
        <taxon>Insecta</taxon>
        <taxon>Pterygota</taxon>
        <taxon>Neoptera</taxon>
        <taxon>Paraneoptera</taxon>
        <taxon>Hemiptera</taxon>
        <taxon>Sternorrhyncha</taxon>
        <taxon>Aleyrodoidea</taxon>
        <taxon>Aleyrodidae</taxon>
        <taxon>Aleyrodinae</taxon>
        <taxon>Bemisia</taxon>
    </lineage>
</organism>
<name>A0A9P0F8Z9_BEMTA</name>
<evidence type="ECO:0000256" key="1">
    <source>
        <dbReference type="SAM" id="SignalP"/>
    </source>
</evidence>
<dbReference type="InterPro" id="IPR010512">
    <property type="entry name" value="DUF1091"/>
</dbReference>
<gene>
    <name evidence="2" type="ORF">BEMITA_LOCUS12689</name>
</gene>
<keyword evidence="1" id="KW-0732">Signal</keyword>
<feature type="signal peptide" evidence="1">
    <location>
        <begin position="1"/>
        <end position="27"/>
    </location>
</feature>
<evidence type="ECO:0000313" key="3">
    <source>
        <dbReference type="Proteomes" id="UP001152759"/>
    </source>
</evidence>
<dbReference type="EMBL" id="OU963869">
    <property type="protein sequence ID" value="CAH0394380.1"/>
    <property type="molecule type" value="Genomic_DNA"/>
</dbReference>
<sequence length="197" mass="22513">MIWEMKHYRALFLTVLTGLAFFDRLICQTQDSPLLHDTVNIDSQPSFGTVEFIKIDKNSGKIPLLSFHFSQRKIIDNSMKVSITVFMKMTENQKDYTKLLQTQGPACDLCKKSLTMKSFGRFGNLTGECPKSTGEYYVTNHYFAQTDFPPIPGRRIKVTVRIFRPETENDALQFTWTGKVSPKQGSILKVLNRPAGF</sequence>
<protein>
    <submittedName>
        <fullName evidence="2">Uncharacterized protein</fullName>
    </submittedName>
</protein>
<evidence type="ECO:0000313" key="2">
    <source>
        <dbReference type="EMBL" id="CAH0394380.1"/>
    </source>
</evidence>